<evidence type="ECO:0000313" key="1">
    <source>
        <dbReference type="EMBL" id="PVH33591.1"/>
    </source>
</evidence>
<protein>
    <submittedName>
        <fullName evidence="1">Uncharacterized protein</fullName>
    </submittedName>
</protein>
<proteinExistence type="predicted"/>
<reference evidence="1" key="1">
    <citation type="submission" date="2018-04" db="EMBL/GenBank/DDBJ databases">
        <title>WGS assembly of Panicum hallii.</title>
        <authorList>
            <person name="Lovell J."/>
            <person name="Jenkins J."/>
            <person name="Lowry D."/>
            <person name="Mamidi S."/>
            <person name="Sreedasyam A."/>
            <person name="Weng X."/>
            <person name="Barry K."/>
            <person name="Bonette J."/>
            <person name="Campitelli B."/>
            <person name="Daum C."/>
            <person name="Gordon S."/>
            <person name="Gould B."/>
            <person name="Lipzen A."/>
            <person name="Macqueen A."/>
            <person name="Palacio-Mejia J."/>
            <person name="Plott C."/>
            <person name="Shakirov E."/>
            <person name="Shu S."/>
            <person name="Yoshinaga Y."/>
            <person name="Zane M."/>
            <person name="Rokhsar D."/>
            <person name="Grimwood J."/>
            <person name="Schmutz J."/>
            <person name="Juenger T."/>
        </authorList>
    </citation>
    <scope>NUCLEOTIDE SEQUENCE [LARGE SCALE GENOMIC DNA]</scope>
    <source>
        <strain evidence="1">FIL2</strain>
    </source>
</reference>
<sequence length="53" mass="5908">MACQRAVVLFQERNARLFREDVSPVTQLLLKIKQEAELWIAAGASSLGCLFGE</sequence>
<accession>A0A2T8I7E4</accession>
<dbReference type="AlphaFoldDB" id="A0A2T8I7E4"/>
<dbReference type="Gramene" id="PVH33591">
    <property type="protein sequence ID" value="PVH33591"/>
    <property type="gene ID" value="PAHAL_8G028100"/>
</dbReference>
<organism evidence="1">
    <name type="scientific">Panicum hallii</name>
    <dbReference type="NCBI Taxonomy" id="206008"/>
    <lineage>
        <taxon>Eukaryota</taxon>
        <taxon>Viridiplantae</taxon>
        <taxon>Streptophyta</taxon>
        <taxon>Embryophyta</taxon>
        <taxon>Tracheophyta</taxon>
        <taxon>Spermatophyta</taxon>
        <taxon>Magnoliopsida</taxon>
        <taxon>Liliopsida</taxon>
        <taxon>Poales</taxon>
        <taxon>Poaceae</taxon>
        <taxon>PACMAD clade</taxon>
        <taxon>Panicoideae</taxon>
        <taxon>Panicodae</taxon>
        <taxon>Paniceae</taxon>
        <taxon>Panicinae</taxon>
        <taxon>Panicum</taxon>
        <taxon>Panicum sect. Panicum</taxon>
    </lineage>
</organism>
<dbReference type="Proteomes" id="UP000243499">
    <property type="component" value="Chromosome 8"/>
</dbReference>
<gene>
    <name evidence="1" type="ORF">PAHAL_8G028100</name>
</gene>
<dbReference type="EMBL" id="CM008053">
    <property type="protein sequence ID" value="PVH33591.1"/>
    <property type="molecule type" value="Genomic_DNA"/>
</dbReference>
<name>A0A2T8I7E4_9POAL</name>